<evidence type="ECO:0000256" key="2">
    <source>
        <dbReference type="ARBA" id="ARBA00023015"/>
    </source>
</evidence>
<keyword evidence="3" id="KW-0731">Sigma factor</keyword>
<gene>
    <name evidence="7" type="ORF">FSW04_05200</name>
</gene>
<dbReference type="GO" id="GO:0016987">
    <property type="term" value="F:sigma factor activity"/>
    <property type="evidence" value="ECO:0007669"/>
    <property type="project" value="UniProtKB-KW"/>
</dbReference>
<evidence type="ECO:0000256" key="1">
    <source>
        <dbReference type="ARBA" id="ARBA00010641"/>
    </source>
</evidence>
<accession>A0A5B8U272</accession>
<dbReference type="InterPro" id="IPR013249">
    <property type="entry name" value="RNA_pol_sigma70_r4_t2"/>
</dbReference>
<dbReference type="InterPro" id="IPR039425">
    <property type="entry name" value="RNA_pol_sigma-70-like"/>
</dbReference>
<evidence type="ECO:0000256" key="5">
    <source>
        <dbReference type="SAM" id="MobiDB-lite"/>
    </source>
</evidence>
<dbReference type="GO" id="GO:0003677">
    <property type="term" value="F:DNA binding"/>
    <property type="evidence" value="ECO:0007669"/>
    <property type="project" value="InterPro"/>
</dbReference>
<dbReference type="InterPro" id="IPR013325">
    <property type="entry name" value="RNA_pol_sigma_r2"/>
</dbReference>
<dbReference type="PANTHER" id="PTHR43133:SF46">
    <property type="entry name" value="RNA POLYMERASE SIGMA-70 FACTOR ECF SUBFAMILY"/>
    <property type="match status" value="1"/>
</dbReference>
<feature type="region of interest" description="Disordered" evidence="5">
    <location>
        <begin position="365"/>
        <end position="409"/>
    </location>
</feature>
<dbReference type="SUPFAM" id="SSF88946">
    <property type="entry name" value="Sigma2 domain of RNA polymerase sigma factors"/>
    <property type="match status" value="1"/>
</dbReference>
<dbReference type="KEGG" id="bsol:FSW04_05200"/>
<organism evidence="7 8">
    <name type="scientific">Baekduia soli</name>
    <dbReference type="NCBI Taxonomy" id="496014"/>
    <lineage>
        <taxon>Bacteria</taxon>
        <taxon>Bacillati</taxon>
        <taxon>Actinomycetota</taxon>
        <taxon>Thermoleophilia</taxon>
        <taxon>Solirubrobacterales</taxon>
        <taxon>Baekduiaceae</taxon>
        <taxon>Baekduia</taxon>
    </lineage>
</organism>
<name>A0A5B8U272_9ACTN</name>
<evidence type="ECO:0000313" key="8">
    <source>
        <dbReference type="Proteomes" id="UP000321805"/>
    </source>
</evidence>
<feature type="compositionally biased region" description="Basic and acidic residues" evidence="5">
    <location>
        <begin position="369"/>
        <end position="380"/>
    </location>
</feature>
<reference evidence="7 8" key="1">
    <citation type="journal article" date="2018" name="J. Microbiol.">
        <title>Baekduia soli gen. nov., sp. nov., a novel bacterium isolated from the soil of Baekdu Mountain and proposal of a novel family name, Baekduiaceae fam. nov.</title>
        <authorList>
            <person name="An D.S."/>
            <person name="Siddiqi M.Z."/>
            <person name="Kim K.H."/>
            <person name="Yu H.S."/>
            <person name="Im W.T."/>
        </authorList>
    </citation>
    <scope>NUCLEOTIDE SEQUENCE [LARGE SCALE GENOMIC DNA]</scope>
    <source>
        <strain evidence="7 8">BR7-21</strain>
    </source>
</reference>
<evidence type="ECO:0000256" key="4">
    <source>
        <dbReference type="ARBA" id="ARBA00023163"/>
    </source>
</evidence>
<dbReference type="EMBL" id="CP042430">
    <property type="protein sequence ID" value="QEC47040.1"/>
    <property type="molecule type" value="Genomic_DNA"/>
</dbReference>
<feature type="compositionally biased region" description="Basic and acidic residues" evidence="5">
    <location>
        <begin position="397"/>
        <end position="409"/>
    </location>
</feature>
<keyword evidence="8" id="KW-1185">Reference proteome</keyword>
<sequence length="409" mass="44908">MFFRTVPVFDVSMTDPLPGTEPIPLEPPSEPIAGDTHTHLVGPLIALAGELGYRAEIRDLPTDGPGGWCDPKHKVIVVAAGPANAQVRTLVHDIAHALGIGYADYRREQAEVLVDCVTYIACSSAALDMGGESIAYVAGWGEDGALDAIRAYADMVDTVARRIEDAIAARPDRRVHRGLTRVGQGLLARDDRASRAGARYDLTVAASRPAPGPAHPGGVMQPSTHNEQPTRRGDEDSLYRRHHRSLQRSVARVVRASPELIEDACQMAWMMLLRNQPERHRIFAWLRRVAINESYRLSALERRTTNLDYAEATASHALVGDAEALDRACEAREALRALAALPERQRRDLTLKVAGYTYKEIAQLTGGSHLHEHRQDDRQGPRARPTRASAAATADQWSDRERGRHPGGQ</sequence>
<keyword evidence="2" id="KW-0805">Transcription regulation</keyword>
<dbReference type="Pfam" id="PF08281">
    <property type="entry name" value="Sigma70_r4_2"/>
    <property type="match status" value="1"/>
</dbReference>
<feature type="domain" description="RNA polymerase sigma factor 70 region 4 type 2" evidence="6">
    <location>
        <begin position="333"/>
        <end position="366"/>
    </location>
</feature>
<dbReference type="AlphaFoldDB" id="A0A5B8U272"/>
<dbReference type="Gene3D" id="1.10.10.10">
    <property type="entry name" value="Winged helix-like DNA-binding domain superfamily/Winged helix DNA-binding domain"/>
    <property type="match status" value="1"/>
</dbReference>
<evidence type="ECO:0000256" key="3">
    <source>
        <dbReference type="ARBA" id="ARBA00023082"/>
    </source>
</evidence>
<dbReference type="GO" id="GO:0006352">
    <property type="term" value="P:DNA-templated transcription initiation"/>
    <property type="evidence" value="ECO:0007669"/>
    <property type="project" value="InterPro"/>
</dbReference>
<proteinExistence type="inferred from homology"/>
<dbReference type="Gene3D" id="1.10.1740.10">
    <property type="match status" value="1"/>
</dbReference>
<dbReference type="RefSeq" id="WP_146916963.1">
    <property type="nucleotide sequence ID" value="NZ_CP042430.1"/>
</dbReference>
<evidence type="ECO:0000259" key="6">
    <source>
        <dbReference type="Pfam" id="PF08281"/>
    </source>
</evidence>
<keyword evidence="4" id="KW-0804">Transcription</keyword>
<feature type="compositionally biased region" description="Basic and acidic residues" evidence="5">
    <location>
        <begin position="228"/>
        <end position="239"/>
    </location>
</feature>
<feature type="compositionally biased region" description="Low complexity" evidence="5">
    <location>
        <begin position="382"/>
        <end position="394"/>
    </location>
</feature>
<feature type="region of interest" description="Disordered" evidence="5">
    <location>
        <begin position="205"/>
        <end position="242"/>
    </location>
</feature>
<dbReference type="InterPro" id="IPR013324">
    <property type="entry name" value="RNA_pol_sigma_r3/r4-like"/>
</dbReference>
<dbReference type="SUPFAM" id="SSF88659">
    <property type="entry name" value="Sigma3 and sigma4 domains of RNA polymerase sigma factors"/>
    <property type="match status" value="1"/>
</dbReference>
<dbReference type="InterPro" id="IPR036388">
    <property type="entry name" value="WH-like_DNA-bd_sf"/>
</dbReference>
<protein>
    <recommendedName>
        <fullName evidence="6">RNA polymerase sigma factor 70 region 4 type 2 domain-containing protein</fullName>
    </recommendedName>
</protein>
<dbReference type="PANTHER" id="PTHR43133">
    <property type="entry name" value="RNA POLYMERASE ECF-TYPE SIGMA FACTO"/>
    <property type="match status" value="1"/>
</dbReference>
<dbReference type="Proteomes" id="UP000321805">
    <property type="component" value="Chromosome"/>
</dbReference>
<dbReference type="OrthoDB" id="7605626at2"/>
<evidence type="ECO:0000313" key="7">
    <source>
        <dbReference type="EMBL" id="QEC47040.1"/>
    </source>
</evidence>
<comment type="similarity">
    <text evidence="1">Belongs to the sigma-70 factor family. ECF subfamily.</text>
</comment>